<gene>
    <name evidence="13" type="primary">LOC115623230</name>
</gene>
<accession>A0A6J2TBD4</accession>
<evidence type="ECO:0000256" key="10">
    <source>
        <dbReference type="SAM" id="Phobius"/>
    </source>
</evidence>
<evidence type="ECO:0000256" key="1">
    <source>
        <dbReference type="ARBA" id="ARBA00004389"/>
    </source>
</evidence>
<feature type="signal peptide" evidence="11">
    <location>
        <begin position="1"/>
        <end position="16"/>
    </location>
</feature>
<evidence type="ECO:0000256" key="7">
    <source>
        <dbReference type="ARBA" id="ARBA00023157"/>
    </source>
</evidence>
<keyword evidence="7" id="KW-1015">Disulfide bond</keyword>
<evidence type="ECO:0000256" key="11">
    <source>
        <dbReference type="SAM" id="SignalP"/>
    </source>
</evidence>
<feature type="transmembrane region" description="Helical" evidence="10">
    <location>
        <begin position="189"/>
        <end position="212"/>
    </location>
</feature>
<evidence type="ECO:0000256" key="2">
    <source>
        <dbReference type="ARBA" id="ARBA00022448"/>
    </source>
</evidence>
<protein>
    <submittedName>
        <fullName evidence="13">Thioredoxin-related transmembrane protein 1</fullName>
    </submittedName>
</protein>
<keyword evidence="2" id="KW-0813">Transport</keyword>
<evidence type="ECO:0000256" key="5">
    <source>
        <dbReference type="ARBA" id="ARBA00022982"/>
    </source>
</evidence>
<evidence type="ECO:0000256" key="6">
    <source>
        <dbReference type="ARBA" id="ARBA00022989"/>
    </source>
</evidence>
<dbReference type="Gene3D" id="3.40.30.10">
    <property type="entry name" value="Glutaredoxin"/>
    <property type="match status" value="1"/>
</dbReference>
<keyword evidence="5" id="KW-0249">Electron transport</keyword>
<keyword evidence="10" id="KW-0472">Membrane</keyword>
<dbReference type="OrthoDB" id="7872462at2759"/>
<dbReference type="Proteomes" id="UP000504634">
    <property type="component" value="Unplaced"/>
</dbReference>
<proteinExistence type="predicted"/>
<dbReference type="InterPro" id="IPR036249">
    <property type="entry name" value="Thioredoxin-like_sf"/>
</dbReference>
<dbReference type="GO" id="GO:0005789">
    <property type="term" value="C:endoplasmic reticulum membrane"/>
    <property type="evidence" value="ECO:0007669"/>
    <property type="project" value="UniProtKB-SubCell"/>
</dbReference>
<keyword evidence="3 11" id="KW-0732">Signal</keyword>
<evidence type="ECO:0000256" key="4">
    <source>
        <dbReference type="ARBA" id="ARBA00022824"/>
    </source>
</evidence>
<dbReference type="AlphaFoldDB" id="A0A6J2TBD4"/>
<sequence length="259" mass="29141">MLKALVLLLLPTLALSSALDYHNLQGRNDACGRGPPSRLNEGPVIEIDEGNWDILLDGEWLVSVCALNRDECKRLELMWHKLAASVGRSLNIGTALVNLSRETSLFRRLSVVALPTIYHVKDGAFRKLAGSHDVNTLRRLVEQQEWMGMPTLPFWQHPTSIWTCLSVFAYKAALELWRSGAVGNDYRRATWCMCFLFSSLLSTAWILSYLLWRLCTGIVKVMYARDEKDRNVGGTIDVDDNSSGEEQGLEAGDCKEHED</sequence>
<dbReference type="SUPFAM" id="SSF52833">
    <property type="entry name" value="Thioredoxin-like"/>
    <property type="match status" value="1"/>
</dbReference>
<name>A0A6J2TBD4_DROLE</name>
<dbReference type="GeneID" id="115623230"/>
<evidence type="ECO:0000313" key="13">
    <source>
        <dbReference type="RefSeq" id="XP_030373339.1"/>
    </source>
</evidence>
<evidence type="ECO:0000313" key="12">
    <source>
        <dbReference type="Proteomes" id="UP000504634"/>
    </source>
</evidence>
<keyword evidence="12" id="KW-1185">Reference proteome</keyword>
<feature type="region of interest" description="Disordered" evidence="9">
    <location>
        <begin position="234"/>
        <end position="259"/>
    </location>
</feature>
<keyword evidence="8" id="KW-0676">Redox-active center</keyword>
<evidence type="ECO:0000256" key="8">
    <source>
        <dbReference type="ARBA" id="ARBA00023284"/>
    </source>
</evidence>
<comment type="subcellular location">
    <subcellularLocation>
        <location evidence="1">Endoplasmic reticulum membrane</location>
        <topology evidence="1">Single-pass membrane protein</topology>
    </subcellularLocation>
</comment>
<evidence type="ECO:0000256" key="9">
    <source>
        <dbReference type="SAM" id="MobiDB-lite"/>
    </source>
</evidence>
<organism evidence="12 13">
    <name type="scientific">Drosophila lebanonensis</name>
    <name type="common">Fruit fly</name>
    <name type="synonym">Scaptodrosophila lebanonensis</name>
    <dbReference type="NCBI Taxonomy" id="7225"/>
    <lineage>
        <taxon>Eukaryota</taxon>
        <taxon>Metazoa</taxon>
        <taxon>Ecdysozoa</taxon>
        <taxon>Arthropoda</taxon>
        <taxon>Hexapoda</taxon>
        <taxon>Insecta</taxon>
        <taxon>Pterygota</taxon>
        <taxon>Neoptera</taxon>
        <taxon>Endopterygota</taxon>
        <taxon>Diptera</taxon>
        <taxon>Brachycera</taxon>
        <taxon>Muscomorpha</taxon>
        <taxon>Ephydroidea</taxon>
        <taxon>Drosophilidae</taxon>
        <taxon>Scaptodrosophila</taxon>
    </lineage>
</organism>
<keyword evidence="4" id="KW-0256">Endoplasmic reticulum</keyword>
<dbReference type="RefSeq" id="XP_030373339.1">
    <property type="nucleotide sequence ID" value="XM_030517479.1"/>
</dbReference>
<dbReference type="InterPro" id="IPR052454">
    <property type="entry name" value="TMX_domain-containing"/>
</dbReference>
<feature type="chain" id="PRO_5026682327" evidence="11">
    <location>
        <begin position="17"/>
        <end position="259"/>
    </location>
</feature>
<keyword evidence="6 10" id="KW-1133">Transmembrane helix</keyword>
<evidence type="ECO:0000256" key="3">
    <source>
        <dbReference type="ARBA" id="ARBA00022729"/>
    </source>
</evidence>
<reference evidence="13" key="1">
    <citation type="submission" date="2025-08" db="UniProtKB">
        <authorList>
            <consortium name="RefSeq"/>
        </authorList>
    </citation>
    <scope>IDENTIFICATION</scope>
    <source>
        <strain evidence="13">11010-0011.00</strain>
        <tissue evidence="13">Whole body</tissue>
    </source>
</reference>
<dbReference type="PANTHER" id="PTHR46107">
    <property type="entry name" value="DUMPY: SHORTER THAN WILD-TYPE"/>
    <property type="match status" value="1"/>
</dbReference>
<keyword evidence="10 13" id="KW-0812">Transmembrane</keyword>
<dbReference type="PANTHER" id="PTHR46107:SF3">
    <property type="entry name" value="THIOREDOXIN DOMAIN-CONTAINING PROTEIN"/>
    <property type="match status" value="1"/>
</dbReference>